<dbReference type="Gene3D" id="3.10.490.10">
    <property type="entry name" value="Gamma-glutamyl cyclotransferase-like"/>
    <property type="match status" value="1"/>
</dbReference>
<keyword evidence="3" id="KW-1185">Reference proteome</keyword>
<dbReference type="InterPro" id="IPR013024">
    <property type="entry name" value="GGCT-like"/>
</dbReference>
<evidence type="ECO:0000313" key="2">
    <source>
        <dbReference type="EMBL" id="KAL2741076.1"/>
    </source>
</evidence>
<accession>A0ABD2C7Q0</accession>
<reference evidence="2 3" key="1">
    <citation type="journal article" date="2024" name="Ann. Entomol. Soc. Am.">
        <title>Genomic analyses of the southern and eastern yellowjacket wasps (Hymenoptera: Vespidae) reveal evolutionary signatures of social life.</title>
        <authorList>
            <person name="Catto M.A."/>
            <person name="Caine P.B."/>
            <person name="Orr S.E."/>
            <person name="Hunt B.G."/>
            <person name="Goodisman M.A.D."/>
        </authorList>
    </citation>
    <scope>NUCLEOTIDE SEQUENCE [LARGE SCALE GENOMIC DNA]</scope>
    <source>
        <strain evidence="2">233</strain>
        <tissue evidence="2">Head and thorax</tissue>
    </source>
</reference>
<evidence type="ECO:0000313" key="3">
    <source>
        <dbReference type="Proteomes" id="UP001607302"/>
    </source>
</evidence>
<dbReference type="AlphaFoldDB" id="A0ABD2C7Q0"/>
<gene>
    <name evidence="2" type="ORF">V1478_001217</name>
</gene>
<sequence length="429" mass="49896">MASTFLYFAYGSNLLTKRIHFNNPTAVRKDIGRLKNYRLDFITYTKRWGGAAATIVPTENCSVWGAVWELDKCNLSTLDCQEGVMDNIYFPLIVNVETPNGAILECRVYQQCNIPANYIKPMFLPIERRPSPLYLETIIKGAQESQLPDSYIQFLKMISHNGFKGKCEIRPHFFNTFLFTLRIVKQNVVSNNRAKNGVNDSLRESCDVEFFDQQEKELRKHSLWPRMPVKVDVIPPPPANSKQPGVTKSLLYNGSRFQGSQKSKGNSYDVEVVLQHVDEENSYLCGYLKIKGLTEEFPTLTTFFDGEIISKKYPFLTRKWDADEDVDKKHWSKFESFCQYAKTFNSDTFDYEALKGTDFVFMRWKEHFLVPDHTIKDINGASFAGFYYICFQKSAATIEGFYYHRSSEWYQSLNLRHVPEHSIQIYEFR</sequence>
<dbReference type="Pfam" id="PF13772">
    <property type="entry name" value="AIG2_2"/>
    <property type="match status" value="1"/>
</dbReference>
<proteinExistence type="inferred from homology"/>
<dbReference type="Proteomes" id="UP001607302">
    <property type="component" value="Unassembled WGS sequence"/>
</dbReference>
<dbReference type="PANTHER" id="PTHR14534">
    <property type="entry name" value="VACUOLAR IMPORT AND DEGRADATION PROTEIN 24"/>
    <property type="match status" value="1"/>
</dbReference>
<protein>
    <submittedName>
        <fullName evidence="2">Glucose-induced degradation protein 4 isoform X1</fullName>
    </submittedName>
</protein>
<comment type="similarity">
    <text evidence="1">Belongs to the GID4/VID24 family.</text>
</comment>
<evidence type="ECO:0000256" key="1">
    <source>
        <dbReference type="ARBA" id="ARBA00061469"/>
    </source>
</evidence>
<dbReference type="SUPFAM" id="SSF110857">
    <property type="entry name" value="Gamma-glutamyl cyclotransferase-like"/>
    <property type="match status" value="1"/>
</dbReference>
<dbReference type="InterPro" id="IPR036568">
    <property type="entry name" value="GGCT-like_sf"/>
</dbReference>
<organism evidence="2 3">
    <name type="scientific">Vespula squamosa</name>
    <name type="common">Southern yellow jacket</name>
    <name type="synonym">Wasp</name>
    <dbReference type="NCBI Taxonomy" id="30214"/>
    <lineage>
        <taxon>Eukaryota</taxon>
        <taxon>Metazoa</taxon>
        <taxon>Ecdysozoa</taxon>
        <taxon>Arthropoda</taxon>
        <taxon>Hexapoda</taxon>
        <taxon>Insecta</taxon>
        <taxon>Pterygota</taxon>
        <taxon>Neoptera</taxon>
        <taxon>Endopterygota</taxon>
        <taxon>Hymenoptera</taxon>
        <taxon>Apocrita</taxon>
        <taxon>Aculeata</taxon>
        <taxon>Vespoidea</taxon>
        <taxon>Vespidae</taxon>
        <taxon>Vespinae</taxon>
        <taxon>Vespula</taxon>
    </lineage>
</organism>
<dbReference type="PANTHER" id="PTHR14534:SF3">
    <property type="entry name" value="GID COMPLEX SUBUNIT 4 HOMOLOG"/>
    <property type="match status" value="1"/>
</dbReference>
<dbReference type="EMBL" id="JAUDFV010000020">
    <property type="protein sequence ID" value="KAL2741076.1"/>
    <property type="molecule type" value="Genomic_DNA"/>
</dbReference>
<dbReference type="InterPro" id="IPR018618">
    <property type="entry name" value="GID4/10-like"/>
</dbReference>
<dbReference type="CDD" id="cd06661">
    <property type="entry name" value="GGCT_like"/>
    <property type="match status" value="1"/>
</dbReference>
<comment type="caution">
    <text evidence="2">The sequence shown here is derived from an EMBL/GenBank/DDBJ whole genome shotgun (WGS) entry which is preliminary data.</text>
</comment>
<dbReference type="Pfam" id="PF09783">
    <property type="entry name" value="Vac_ImportDeg"/>
    <property type="match status" value="1"/>
</dbReference>
<name>A0ABD2C7Q0_VESSQ</name>